<gene>
    <name evidence="8" type="ORF">DQQ10_19440</name>
</gene>
<dbReference type="Pfam" id="PF00196">
    <property type="entry name" value="GerE"/>
    <property type="match status" value="1"/>
</dbReference>
<keyword evidence="2" id="KW-0805">Transcription regulation</keyword>
<dbReference type="PROSITE" id="PS50043">
    <property type="entry name" value="HTH_LUXR_2"/>
    <property type="match status" value="1"/>
</dbReference>
<evidence type="ECO:0000256" key="5">
    <source>
        <dbReference type="PROSITE-ProRule" id="PRU00169"/>
    </source>
</evidence>
<dbReference type="InterPro" id="IPR001789">
    <property type="entry name" value="Sig_transdc_resp-reg_receiver"/>
</dbReference>
<accession>A0A364Y0X0</accession>
<dbReference type="Pfam" id="PF00072">
    <property type="entry name" value="Response_reg"/>
    <property type="match status" value="1"/>
</dbReference>
<keyword evidence="1 5" id="KW-0597">Phosphoprotein</keyword>
<keyword evidence="4" id="KW-0804">Transcription</keyword>
<keyword evidence="9" id="KW-1185">Reference proteome</keyword>
<dbReference type="SMART" id="SM00448">
    <property type="entry name" value="REC"/>
    <property type="match status" value="1"/>
</dbReference>
<evidence type="ECO:0000256" key="4">
    <source>
        <dbReference type="ARBA" id="ARBA00023163"/>
    </source>
</evidence>
<dbReference type="CDD" id="cd06170">
    <property type="entry name" value="LuxR_C_like"/>
    <property type="match status" value="1"/>
</dbReference>
<proteinExistence type="predicted"/>
<dbReference type="PRINTS" id="PR00038">
    <property type="entry name" value="HTHLUXR"/>
</dbReference>
<organism evidence="8 9">
    <name type="scientific">Pseudochryseolinea flava</name>
    <dbReference type="NCBI Taxonomy" id="2059302"/>
    <lineage>
        <taxon>Bacteria</taxon>
        <taxon>Pseudomonadati</taxon>
        <taxon>Bacteroidota</taxon>
        <taxon>Cytophagia</taxon>
        <taxon>Cytophagales</taxon>
        <taxon>Fulvivirgaceae</taxon>
        <taxon>Pseudochryseolinea</taxon>
    </lineage>
</organism>
<feature type="modified residue" description="4-aspartylphosphate" evidence="5">
    <location>
        <position position="58"/>
    </location>
</feature>
<name>A0A364Y0X0_9BACT</name>
<dbReference type="Proteomes" id="UP000251889">
    <property type="component" value="Unassembled WGS sequence"/>
</dbReference>
<dbReference type="GO" id="GO:0003677">
    <property type="term" value="F:DNA binding"/>
    <property type="evidence" value="ECO:0007669"/>
    <property type="project" value="UniProtKB-KW"/>
</dbReference>
<evidence type="ECO:0000259" key="6">
    <source>
        <dbReference type="PROSITE" id="PS50043"/>
    </source>
</evidence>
<dbReference type="InterPro" id="IPR011006">
    <property type="entry name" value="CheY-like_superfamily"/>
</dbReference>
<keyword evidence="3" id="KW-0238">DNA-binding</keyword>
<dbReference type="GO" id="GO:0000160">
    <property type="term" value="P:phosphorelay signal transduction system"/>
    <property type="evidence" value="ECO:0007669"/>
    <property type="project" value="InterPro"/>
</dbReference>
<feature type="domain" description="Response regulatory" evidence="7">
    <location>
        <begin position="7"/>
        <end position="123"/>
    </location>
</feature>
<dbReference type="PANTHER" id="PTHR43214">
    <property type="entry name" value="TWO-COMPONENT RESPONSE REGULATOR"/>
    <property type="match status" value="1"/>
</dbReference>
<dbReference type="AlphaFoldDB" id="A0A364Y0X0"/>
<dbReference type="InterPro" id="IPR058245">
    <property type="entry name" value="NreC/VraR/RcsB-like_REC"/>
</dbReference>
<dbReference type="Gene3D" id="3.40.50.2300">
    <property type="match status" value="1"/>
</dbReference>
<dbReference type="InterPro" id="IPR000792">
    <property type="entry name" value="Tscrpt_reg_LuxR_C"/>
</dbReference>
<dbReference type="SMART" id="SM00421">
    <property type="entry name" value="HTH_LUXR"/>
    <property type="match status" value="1"/>
</dbReference>
<dbReference type="SUPFAM" id="SSF46894">
    <property type="entry name" value="C-terminal effector domain of the bipartite response regulators"/>
    <property type="match status" value="1"/>
</dbReference>
<protein>
    <recommendedName>
        <fullName evidence="10">DNA-binding response regulator</fullName>
    </recommendedName>
</protein>
<sequence length="212" mass="23886">MEMKPISLLLVDDQQLFREGLALILKQHYPMSKLHHAGSGPEALKMLKLHKIDIILLDIGMPEMNGVEAAQQILKDFPETKILVLTQYHGEAMIMHLVQIGVHGFLFKNSGSSEICLAIEKILAGEQFFPATISPALIKKTPVKLNPTITFNKREAEILLFLKMGRSSKEIAERMNLKENTVNSYREDMLQKTKTRNVAELISYAYQNGVLG</sequence>
<dbReference type="EMBL" id="QMFY01000011">
    <property type="protein sequence ID" value="RAV99398.1"/>
    <property type="molecule type" value="Genomic_DNA"/>
</dbReference>
<dbReference type="OrthoDB" id="9797341at2"/>
<dbReference type="SUPFAM" id="SSF52172">
    <property type="entry name" value="CheY-like"/>
    <property type="match status" value="1"/>
</dbReference>
<dbReference type="GO" id="GO:0006355">
    <property type="term" value="P:regulation of DNA-templated transcription"/>
    <property type="evidence" value="ECO:0007669"/>
    <property type="project" value="InterPro"/>
</dbReference>
<dbReference type="PANTHER" id="PTHR43214:SF41">
    <property type="entry name" value="NITRATE_NITRITE RESPONSE REGULATOR PROTEIN NARP"/>
    <property type="match status" value="1"/>
</dbReference>
<comment type="caution">
    <text evidence="8">The sequence shown here is derived from an EMBL/GenBank/DDBJ whole genome shotgun (WGS) entry which is preliminary data.</text>
</comment>
<dbReference type="InterPro" id="IPR039420">
    <property type="entry name" value="WalR-like"/>
</dbReference>
<evidence type="ECO:0000256" key="3">
    <source>
        <dbReference type="ARBA" id="ARBA00023125"/>
    </source>
</evidence>
<evidence type="ECO:0008006" key="10">
    <source>
        <dbReference type="Google" id="ProtNLM"/>
    </source>
</evidence>
<evidence type="ECO:0000256" key="1">
    <source>
        <dbReference type="ARBA" id="ARBA00022553"/>
    </source>
</evidence>
<dbReference type="PROSITE" id="PS50110">
    <property type="entry name" value="RESPONSE_REGULATORY"/>
    <property type="match status" value="1"/>
</dbReference>
<reference evidence="8 9" key="1">
    <citation type="submission" date="2018-06" db="EMBL/GenBank/DDBJ databases">
        <title>Chryseolinea flavus sp. nov., a member of the phylum Bacteroidetes isolated from soil.</title>
        <authorList>
            <person name="Li Y."/>
            <person name="Wang J."/>
        </authorList>
    </citation>
    <scope>NUCLEOTIDE SEQUENCE [LARGE SCALE GENOMIC DNA]</scope>
    <source>
        <strain evidence="8 9">SDU1-6</strain>
    </source>
</reference>
<evidence type="ECO:0000256" key="2">
    <source>
        <dbReference type="ARBA" id="ARBA00023015"/>
    </source>
</evidence>
<evidence type="ECO:0000259" key="7">
    <source>
        <dbReference type="PROSITE" id="PS50110"/>
    </source>
</evidence>
<feature type="domain" description="HTH luxR-type" evidence="6">
    <location>
        <begin position="144"/>
        <end position="209"/>
    </location>
</feature>
<evidence type="ECO:0000313" key="9">
    <source>
        <dbReference type="Proteomes" id="UP000251889"/>
    </source>
</evidence>
<dbReference type="CDD" id="cd17535">
    <property type="entry name" value="REC_NarL-like"/>
    <property type="match status" value="1"/>
</dbReference>
<evidence type="ECO:0000313" key="8">
    <source>
        <dbReference type="EMBL" id="RAV99398.1"/>
    </source>
</evidence>
<dbReference type="InterPro" id="IPR016032">
    <property type="entry name" value="Sig_transdc_resp-reg_C-effctor"/>
</dbReference>